<dbReference type="RefSeq" id="WP_284390582.1">
    <property type="nucleotide sequence ID" value="NZ_BSNK01000002.1"/>
</dbReference>
<keyword evidence="1" id="KW-0472">Membrane</keyword>
<evidence type="ECO:0000313" key="3">
    <source>
        <dbReference type="Proteomes" id="UP001161391"/>
    </source>
</evidence>
<keyword evidence="3" id="KW-1185">Reference proteome</keyword>
<organism evidence="2 3">
    <name type="scientific">Algimonas ampicilliniresistens</name>
    <dbReference type="NCBI Taxonomy" id="1298735"/>
    <lineage>
        <taxon>Bacteria</taxon>
        <taxon>Pseudomonadati</taxon>
        <taxon>Pseudomonadota</taxon>
        <taxon>Alphaproteobacteria</taxon>
        <taxon>Maricaulales</taxon>
        <taxon>Robiginitomaculaceae</taxon>
        <taxon>Algimonas</taxon>
    </lineage>
</organism>
<keyword evidence="1" id="KW-1133">Transmembrane helix</keyword>
<dbReference type="PANTHER" id="PTHR34219">
    <property type="entry name" value="IRON-REGULATED INNER MEMBRANE PROTEIN-RELATED"/>
    <property type="match status" value="1"/>
</dbReference>
<reference evidence="2" key="1">
    <citation type="journal article" date="2014" name="Int. J. Syst. Evol. Microbiol.">
        <title>Complete genome of a new Firmicutes species belonging to the dominant human colonic microbiota ('Ruminococcus bicirculans') reveals two chromosomes and a selective capacity to utilize plant glucans.</title>
        <authorList>
            <consortium name="NISC Comparative Sequencing Program"/>
            <person name="Wegmann U."/>
            <person name="Louis P."/>
            <person name="Goesmann A."/>
            <person name="Henrissat B."/>
            <person name="Duncan S.H."/>
            <person name="Flint H.J."/>
        </authorList>
    </citation>
    <scope>NUCLEOTIDE SEQUENCE</scope>
    <source>
        <strain evidence="2">NBRC 108219</strain>
    </source>
</reference>
<feature type="transmembrane region" description="Helical" evidence="1">
    <location>
        <begin position="194"/>
        <end position="218"/>
    </location>
</feature>
<reference evidence="2" key="2">
    <citation type="submission" date="2023-01" db="EMBL/GenBank/DDBJ databases">
        <title>Draft genome sequence of Algimonas ampicilliniresistens strain NBRC 108219.</title>
        <authorList>
            <person name="Sun Q."/>
            <person name="Mori K."/>
        </authorList>
    </citation>
    <scope>NUCLEOTIDE SEQUENCE</scope>
    <source>
        <strain evidence="2">NBRC 108219</strain>
    </source>
</reference>
<feature type="transmembrane region" description="Helical" evidence="1">
    <location>
        <begin position="337"/>
        <end position="356"/>
    </location>
</feature>
<name>A0ABQ5VBW9_9PROT</name>
<dbReference type="InterPro" id="IPR005625">
    <property type="entry name" value="PepSY-ass_TM"/>
</dbReference>
<sequence length="363" mass="39903">MVDNLLRETHHTAARRVRRGQATLRNLHGWAGAGVSLILVVIAITGSLLVFKDDYIRMTVPEARQSVDLSLSALAQVTEIAEKTFGPDQLRALVYGTQDFGLHKAYLTEHHAAYLSSDGTVIAEWEQNGRLEDWLFDLHHRLLTGTVGLYVAGFAGIAGLVLIVTGLIAVWPMRRGWRRGLKIRSISRGQLLSVHRNLGTFVAAPLMVSIATGVMMTFPNQTRAVFDQFGSPEPVDAPTFTAGKTDWLNALSQAETAFPDATPRMALWGRNDRPSSIRLKQAQEWHPNGRTLVVIDPGTGALLGRNDALKNGVGREAYNAVYPIHAAHIGGRIYDTIVFLTGLALMVLGLFGLLAFSRRFIRH</sequence>
<keyword evidence="1" id="KW-0812">Transmembrane</keyword>
<dbReference type="PANTHER" id="PTHR34219:SF3">
    <property type="entry name" value="BLL7967 PROTEIN"/>
    <property type="match status" value="1"/>
</dbReference>
<dbReference type="EMBL" id="BSNK01000002">
    <property type="protein sequence ID" value="GLQ24308.1"/>
    <property type="molecule type" value="Genomic_DNA"/>
</dbReference>
<proteinExistence type="predicted"/>
<dbReference type="Proteomes" id="UP001161391">
    <property type="component" value="Unassembled WGS sequence"/>
</dbReference>
<protein>
    <recommendedName>
        <fullName evidence="4">PepSY domain-containing protein</fullName>
    </recommendedName>
</protein>
<dbReference type="Pfam" id="PF03929">
    <property type="entry name" value="PepSY_TM"/>
    <property type="match status" value="1"/>
</dbReference>
<evidence type="ECO:0000256" key="1">
    <source>
        <dbReference type="SAM" id="Phobius"/>
    </source>
</evidence>
<feature type="transmembrane region" description="Helical" evidence="1">
    <location>
        <begin position="147"/>
        <end position="173"/>
    </location>
</feature>
<gene>
    <name evidence="2" type="ORF">GCM10007853_21820</name>
</gene>
<evidence type="ECO:0008006" key="4">
    <source>
        <dbReference type="Google" id="ProtNLM"/>
    </source>
</evidence>
<evidence type="ECO:0000313" key="2">
    <source>
        <dbReference type="EMBL" id="GLQ24308.1"/>
    </source>
</evidence>
<comment type="caution">
    <text evidence="2">The sequence shown here is derived from an EMBL/GenBank/DDBJ whole genome shotgun (WGS) entry which is preliminary data.</text>
</comment>
<feature type="transmembrane region" description="Helical" evidence="1">
    <location>
        <begin position="27"/>
        <end position="51"/>
    </location>
</feature>
<accession>A0ABQ5VBW9</accession>